<dbReference type="NCBIfam" id="TIGR00959">
    <property type="entry name" value="ffh"/>
    <property type="match status" value="1"/>
</dbReference>
<dbReference type="InterPro" id="IPR013822">
    <property type="entry name" value="Signal_recog_particl_SRP54_hlx"/>
</dbReference>
<dbReference type="GO" id="GO:0003924">
    <property type="term" value="F:GTPase activity"/>
    <property type="evidence" value="ECO:0007669"/>
    <property type="project" value="UniProtKB-UniRule"/>
</dbReference>
<evidence type="ECO:0000259" key="10">
    <source>
        <dbReference type="PROSITE" id="PS00300"/>
    </source>
</evidence>
<comment type="function">
    <text evidence="9">Involved in targeting and insertion of nascent membrane proteins into the cytoplasmic membrane. Binds to the hydrophobic signal sequence of the ribosome-nascent chain (RNC) as it emerges from the ribosomes. The SRP-RNC complex is then targeted to the cytoplasmic membrane where it interacts with the SRP receptor FtsY. Interaction with FtsY leads to the transfer of the RNC complex to the Sec translocase for insertion into the membrane, the hydrolysis of GTP by both Ffh and FtsY, and the dissociation of the SRP-FtsY complex into the individual components.</text>
</comment>
<protein>
    <recommendedName>
        <fullName evidence="9">Signal recognition particle protein</fullName>
        <ecNumber evidence="9">3.6.5.4</ecNumber>
    </recommendedName>
    <alternativeName>
        <fullName evidence="9">Fifty-four homolog</fullName>
    </alternativeName>
</protein>
<dbReference type="GO" id="GO:0005525">
    <property type="term" value="F:GTP binding"/>
    <property type="evidence" value="ECO:0007669"/>
    <property type="project" value="UniProtKB-UniRule"/>
</dbReference>
<comment type="catalytic activity">
    <reaction evidence="8 9">
        <text>GTP + H2O = GDP + phosphate + H(+)</text>
        <dbReference type="Rhea" id="RHEA:19669"/>
        <dbReference type="ChEBI" id="CHEBI:15377"/>
        <dbReference type="ChEBI" id="CHEBI:15378"/>
        <dbReference type="ChEBI" id="CHEBI:37565"/>
        <dbReference type="ChEBI" id="CHEBI:43474"/>
        <dbReference type="ChEBI" id="CHEBI:58189"/>
        <dbReference type="EC" id="3.6.5.4"/>
    </reaction>
</comment>
<dbReference type="InterPro" id="IPR004125">
    <property type="entry name" value="Signal_recog_particle_SRP54_M"/>
</dbReference>
<dbReference type="SMART" id="SM00382">
    <property type="entry name" value="AAA"/>
    <property type="match status" value="1"/>
</dbReference>
<evidence type="ECO:0000256" key="8">
    <source>
        <dbReference type="ARBA" id="ARBA00048027"/>
    </source>
</evidence>
<dbReference type="EMBL" id="DXHP01000201">
    <property type="protein sequence ID" value="HIW07514.1"/>
    <property type="molecule type" value="Genomic_DNA"/>
</dbReference>
<dbReference type="GO" id="GO:0008312">
    <property type="term" value="F:7S RNA binding"/>
    <property type="evidence" value="ECO:0007669"/>
    <property type="project" value="InterPro"/>
</dbReference>
<evidence type="ECO:0000256" key="4">
    <source>
        <dbReference type="ARBA" id="ARBA00022884"/>
    </source>
</evidence>
<evidence type="ECO:0000256" key="1">
    <source>
        <dbReference type="ARBA" id="ARBA00005450"/>
    </source>
</evidence>
<gene>
    <name evidence="9 11" type="primary">ffh</name>
    <name evidence="11" type="ORF">H9889_09365</name>
</gene>
<dbReference type="HAMAP" id="MF_00306">
    <property type="entry name" value="SRP54"/>
    <property type="match status" value="1"/>
</dbReference>
<reference evidence="11" key="1">
    <citation type="journal article" date="2021" name="PeerJ">
        <title>Extensive microbial diversity within the chicken gut microbiome revealed by metagenomics and culture.</title>
        <authorList>
            <person name="Gilroy R."/>
            <person name="Ravi A."/>
            <person name="Getino M."/>
            <person name="Pursley I."/>
            <person name="Horton D.L."/>
            <person name="Alikhan N.F."/>
            <person name="Baker D."/>
            <person name="Gharbi K."/>
            <person name="Hall N."/>
            <person name="Watson M."/>
            <person name="Adriaenssens E.M."/>
            <person name="Foster-Nyarko E."/>
            <person name="Jarju S."/>
            <person name="Secka A."/>
            <person name="Antonio M."/>
            <person name="Oren A."/>
            <person name="Chaudhuri R.R."/>
            <person name="La Ragione R."/>
            <person name="Hildebrand F."/>
            <person name="Pallen M.J."/>
        </authorList>
    </citation>
    <scope>NUCLEOTIDE SEQUENCE</scope>
    <source>
        <strain evidence="11">CHK160-9182</strain>
    </source>
</reference>
<dbReference type="Pfam" id="PF02881">
    <property type="entry name" value="SRP54_N"/>
    <property type="match status" value="1"/>
</dbReference>
<comment type="subunit">
    <text evidence="9">Part of the signal recognition particle protein translocation system, which is composed of SRP and FtsY. SRP is a ribonucleoprotein composed of Ffh and a 4.5S RNA molecule.</text>
</comment>
<dbReference type="SUPFAM" id="SSF47446">
    <property type="entry name" value="Signal peptide-binding domain"/>
    <property type="match status" value="1"/>
</dbReference>
<organism evidence="11 12">
    <name type="scientific">Candidatus Ignatzschineria merdigallinarum</name>
    <dbReference type="NCBI Taxonomy" id="2838621"/>
    <lineage>
        <taxon>Bacteria</taxon>
        <taxon>Pseudomonadati</taxon>
        <taxon>Pseudomonadota</taxon>
        <taxon>Gammaproteobacteria</taxon>
        <taxon>Cardiobacteriales</taxon>
        <taxon>Ignatzschineriaceae</taxon>
        <taxon>Ignatzschineria</taxon>
    </lineage>
</organism>
<accession>A0A9D1Q7K4</accession>
<evidence type="ECO:0000313" key="11">
    <source>
        <dbReference type="EMBL" id="HIW07514.1"/>
    </source>
</evidence>
<dbReference type="InterPro" id="IPR036891">
    <property type="entry name" value="Signal_recog_part_SRP54_M_sf"/>
</dbReference>
<feature type="domain" description="SRP54-type proteins GTP-binding" evidence="10">
    <location>
        <begin position="269"/>
        <end position="282"/>
    </location>
</feature>
<evidence type="ECO:0000256" key="5">
    <source>
        <dbReference type="ARBA" id="ARBA00023134"/>
    </source>
</evidence>
<keyword evidence="9" id="KW-0963">Cytoplasm</keyword>
<dbReference type="Pfam" id="PF00448">
    <property type="entry name" value="SRP54"/>
    <property type="match status" value="1"/>
</dbReference>
<dbReference type="GO" id="GO:0006614">
    <property type="term" value="P:SRP-dependent cotranslational protein targeting to membrane"/>
    <property type="evidence" value="ECO:0007669"/>
    <property type="project" value="InterPro"/>
</dbReference>
<sequence length="449" mass="49649">MFENLSDRLRQTMRSLRGQARLTESNIQDALREVRMALLEADVALPVVREFINQVKERAVGREVIDSLNPGQVFIKVVHEELIKIMGESNESLNLRVQPPAIILMAGLQGAGKTTSVGKLARFLKEREKKKVAVVSADVYRPAAIEQLKTVAGQVGADFIPSSGSEKPVDIARKAVESAKLMNADVLIVDTAGRLHIDEELMGEIKEVHAVLDPIETLFVVDSMTGQDAANTAKAFNDALPLTGVILTKIDGDARGGAALSIRHITQKPIKFLGVGEKLEALEPFHPDRLASRILDMGDVLSLVEEMEAKVDREEAERITNKFKKGEGLDLNDFKAQMEQMLNMGGINTLLTKLPGMGDIAEKAKGKVDDRIFVQKIAIINSMTPAERADHKLIKAPRRKRIADGSGVNIQEVHKLLKEFDQMQRMMKQFKGGGVRKMMRSLKGKMPRR</sequence>
<dbReference type="SMART" id="SM00963">
    <property type="entry name" value="SRP54_N"/>
    <property type="match status" value="1"/>
</dbReference>
<dbReference type="PANTHER" id="PTHR11564">
    <property type="entry name" value="SIGNAL RECOGNITION PARTICLE 54K PROTEIN SRP54"/>
    <property type="match status" value="1"/>
</dbReference>
<comment type="similarity">
    <text evidence="1 9">Belongs to the GTP-binding SRP family. SRP54 subfamily.</text>
</comment>
<reference evidence="11" key="2">
    <citation type="submission" date="2021-04" db="EMBL/GenBank/DDBJ databases">
        <authorList>
            <person name="Gilroy R."/>
        </authorList>
    </citation>
    <scope>NUCLEOTIDE SEQUENCE</scope>
    <source>
        <strain evidence="11">CHK160-9182</strain>
    </source>
</reference>
<keyword evidence="2 9" id="KW-0547">Nucleotide-binding</keyword>
<dbReference type="InterPro" id="IPR022941">
    <property type="entry name" value="SRP54"/>
</dbReference>
<evidence type="ECO:0000313" key="12">
    <source>
        <dbReference type="Proteomes" id="UP000823934"/>
    </source>
</evidence>
<keyword evidence="5 9" id="KW-0342">GTP-binding</keyword>
<dbReference type="EC" id="3.6.5.4" evidence="9"/>
<evidence type="ECO:0000256" key="7">
    <source>
        <dbReference type="ARBA" id="ARBA00023274"/>
    </source>
</evidence>
<dbReference type="InterPro" id="IPR027417">
    <property type="entry name" value="P-loop_NTPase"/>
</dbReference>
<keyword evidence="7 9" id="KW-0687">Ribonucleoprotein</keyword>
<dbReference type="GO" id="GO:0048500">
    <property type="term" value="C:signal recognition particle"/>
    <property type="evidence" value="ECO:0007669"/>
    <property type="project" value="UniProtKB-UniRule"/>
</dbReference>
<keyword evidence="4 9" id="KW-0694">RNA-binding</keyword>
<feature type="binding site" evidence="9">
    <location>
        <begin position="248"/>
        <end position="251"/>
    </location>
    <ligand>
        <name>GTP</name>
        <dbReference type="ChEBI" id="CHEBI:37565"/>
    </ligand>
</feature>
<feature type="binding site" evidence="9">
    <location>
        <begin position="107"/>
        <end position="114"/>
    </location>
    <ligand>
        <name>GTP</name>
        <dbReference type="ChEBI" id="CHEBI:37565"/>
    </ligand>
</feature>
<dbReference type="Gene3D" id="1.20.120.140">
    <property type="entry name" value="Signal recognition particle SRP54, nucleotide-binding domain"/>
    <property type="match status" value="1"/>
</dbReference>
<name>A0A9D1Q7K4_9GAMM</name>
<keyword evidence="3 9" id="KW-0378">Hydrolase</keyword>
<keyword evidence="6 9" id="KW-0733">Signal recognition particle</keyword>
<dbReference type="Proteomes" id="UP000823934">
    <property type="component" value="Unassembled WGS sequence"/>
</dbReference>
<dbReference type="InterPro" id="IPR003593">
    <property type="entry name" value="AAA+_ATPase"/>
</dbReference>
<dbReference type="SUPFAM" id="SSF52540">
    <property type="entry name" value="P-loop containing nucleoside triphosphate hydrolases"/>
    <property type="match status" value="1"/>
</dbReference>
<feature type="binding site" evidence="9">
    <location>
        <begin position="190"/>
        <end position="194"/>
    </location>
    <ligand>
        <name>GTP</name>
        <dbReference type="ChEBI" id="CHEBI:37565"/>
    </ligand>
</feature>
<dbReference type="Gene3D" id="3.40.50.300">
    <property type="entry name" value="P-loop containing nucleotide triphosphate hydrolases"/>
    <property type="match status" value="1"/>
</dbReference>
<dbReference type="AlphaFoldDB" id="A0A9D1Q7K4"/>
<dbReference type="InterPro" id="IPR042101">
    <property type="entry name" value="SRP54_N_sf"/>
</dbReference>
<proteinExistence type="inferred from homology"/>
<comment type="caution">
    <text evidence="11">The sequence shown here is derived from an EMBL/GenBank/DDBJ whole genome shotgun (WGS) entry which is preliminary data.</text>
</comment>
<comment type="subcellular location">
    <subcellularLocation>
        <location evidence="9">Cytoplasm</location>
    </subcellularLocation>
    <text evidence="9">The SRP-RNC complex is targeted to the cytoplasmic membrane.</text>
</comment>
<evidence type="ECO:0000256" key="6">
    <source>
        <dbReference type="ARBA" id="ARBA00023135"/>
    </source>
</evidence>
<dbReference type="FunFam" id="3.40.50.300:FF:000022">
    <property type="entry name" value="Signal recognition particle 54 kDa subunit"/>
    <property type="match status" value="1"/>
</dbReference>
<dbReference type="InterPro" id="IPR004780">
    <property type="entry name" value="SRP"/>
</dbReference>
<dbReference type="SMART" id="SM00962">
    <property type="entry name" value="SRP54"/>
    <property type="match status" value="1"/>
</dbReference>
<dbReference type="CDD" id="cd18539">
    <property type="entry name" value="SRP_G"/>
    <property type="match status" value="1"/>
</dbReference>
<dbReference type="PANTHER" id="PTHR11564:SF5">
    <property type="entry name" value="SIGNAL RECOGNITION PARTICLE SUBUNIT SRP54"/>
    <property type="match status" value="1"/>
</dbReference>
<evidence type="ECO:0000256" key="3">
    <source>
        <dbReference type="ARBA" id="ARBA00022801"/>
    </source>
</evidence>
<evidence type="ECO:0000256" key="9">
    <source>
        <dbReference type="HAMAP-Rule" id="MF_00306"/>
    </source>
</evidence>
<comment type="domain">
    <text evidence="9">Composed of three domains: the N-terminal N domain, which is responsible for interactions with the ribosome, the central G domain, which binds GTP, and the C-terminal M domain, which binds the RNA and the signal sequence of the RNC.</text>
</comment>
<dbReference type="Pfam" id="PF02978">
    <property type="entry name" value="SRP_SPB"/>
    <property type="match status" value="1"/>
</dbReference>
<dbReference type="Gene3D" id="1.10.260.30">
    <property type="entry name" value="Signal recognition particle, SRP54 subunit, M-domain"/>
    <property type="match status" value="1"/>
</dbReference>
<dbReference type="InterPro" id="IPR000897">
    <property type="entry name" value="SRP54_GTPase_dom"/>
</dbReference>
<dbReference type="PROSITE" id="PS00300">
    <property type="entry name" value="SRP54"/>
    <property type="match status" value="1"/>
</dbReference>
<evidence type="ECO:0000256" key="2">
    <source>
        <dbReference type="ARBA" id="ARBA00022741"/>
    </source>
</evidence>